<evidence type="ECO:0000313" key="2">
    <source>
        <dbReference type="Proteomes" id="UP000009173"/>
    </source>
</evidence>
<sequence>MPLVNFDEAVESVADTRKILLLGNGFSIAYSGELFAYSSLYSKAILDNNRTRLQRVFDVLNTMDFELVMNTLEGSAKISELYDCKSECFDEMMNDIDELRDSLVEVIIDSHPEHRRVINEEQYNRTNTFLSRFDCYYTTNYDFLFYWCLFGGANPICRRVNDGFTREDDTLKWRPCANQNLFYLHGALHLYHEHTTIKKLCYSEGVLRDQVRENIVGGRFPMVVAEGTSLQKLERIESNKYLSYAYSSLCRASGVIFIHGHSLSDNDDHIWNAISANRDISELYVGLYGDENSNGNLAIKDKARRIAMDRNVIFYASQSAQLW</sequence>
<dbReference type="Pfam" id="PF16263">
    <property type="entry name" value="DUF4917"/>
    <property type="match status" value="1"/>
</dbReference>
<organism evidence="1 2">
    <name type="scientific">Nitratidesulfovibrio vulgaris (strain DP4)</name>
    <name type="common">Desulfovibrio vulgaris</name>
    <dbReference type="NCBI Taxonomy" id="391774"/>
    <lineage>
        <taxon>Bacteria</taxon>
        <taxon>Pseudomonadati</taxon>
        <taxon>Thermodesulfobacteriota</taxon>
        <taxon>Desulfovibrionia</taxon>
        <taxon>Desulfovibrionales</taxon>
        <taxon>Desulfovibrionaceae</taxon>
        <taxon>Nitratidesulfovibrio</taxon>
    </lineage>
</organism>
<reference evidence="2" key="1">
    <citation type="journal article" date="2009" name="Environ. Microbiol.">
        <title>Contribution of mobile genetic elements to Desulfovibrio vulgaris genome plasticity.</title>
        <authorList>
            <person name="Walker C.B."/>
            <person name="Stolyar S."/>
            <person name="Chivian D."/>
            <person name="Pinel N."/>
            <person name="Gabster J.A."/>
            <person name="Dehal P.S."/>
            <person name="He Z."/>
            <person name="Yang Z.K."/>
            <person name="Yen H.C."/>
            <person name="Zhou J."/>
            <person name="Wall J.D."/>
            <person name="Hazen T.C."/>
            <person name="Arkin A.P."/>
            <person name="Stahl D.A."/>
        </authorList>
    </citation>
    <scope>NUCLEOTIDE SEQUENCE [LARGE SCALE GENOMIC DNA]</scope>
    <source>
        <strain evidence="2">DP4</strain>
    </source>
</reference>
<dbReference type="AlphaFoldDB" id="A0A0H3A8D7"/>
<evidence type="ECO:0008006" key="3">
    <source>
        <dbReference type="Google" id="ProtNLM"/>
    </source>
</evidence>
<accession>A0A0H3A8D7</accession>
<dbReference type="Proteomes" id="UP000009173">
    <property type="component" value="Chromosome"/>
</dbReference>
<proteinExistence type="predicted"/>
<gene>
    <name evidence="1" type="ordered locus">Dvul_1476</name>
</gene>
<evidence type="ECO:0000313" key="1">
    <source>
        <dbReference type="EMBL" id="ABM28494.1"/>
    </source>
</evidence>
<dbReference type="HOGENOM" id="CLU_068423_0_0_7"/>
<dbReference type="InterPro" id="IPR032581">
    <property type="entry name" value="DUF4917"/>
</dbReference>
<dbReference type="KEGG" id="dvl:Dvul_1476"/>
<dbReference type="EMBL" id="CP000527">
    <property type="protein sequence ID" value="ABM28494.1"/>
    <property type="molecule type" value="Genomic_DNA"/>
</dbReference>
<protein>
    <recommendedName>
        <fullName evidence="3">DUF4917 domain-containing protein</fullName>
    </recommendedName>
</protein>
<dbReference type="RefSeq" id="WP_011792291.1">
    <property type="nucleotide sequence ID" value="NC_008751.1"/>
</dbReference>
<name>A0A0H3A8D7_NITV4</name>